<accession>A0ABZ3FTA6</accession>
<keyword evidence="1" id="KW-1133">Transmembrane helix</keyword>
<sequence length="141" mass="16193">MRKFSRDEVLLLRDSQVNAFASLAVYVSVWTLAQILLTLTGADMPGVEFFDPHGNFSTPGIVLGLLFFASAFLPHWLMLRRYGLSWREGARLVRDLREGLHEDAAHERPPERVATQDAGVDTYWEERWEEFLSQRDDPDGK</sequence>
<gene>
    <name evidence="2" type="ORF">AADG42_18945</name>
</gene>
<protein>
    <recommendedName>
        <fullName evidence="4">DUF485 domain-containing protein</fullName>
    </recommendedName>
</protein>
<evidence type="ECO:0000256" key="1">
    <source>
        <dbReference type="SAM" id="Phobius"/>
    </source>
</evidence>
<organism evidence="2 3">
    <name type="scientific">Ammonicoccus fulvus</name>
    <dbReference type="NCBI Taxonomy" id="3138240"/>
    <lineage>
        <taxon>Bacteria</taxon>
        <taxon>Bacillati</taxon>
        <taxon>Actinomycetota</taxon>
        <taxon>Actinomycetes</taxon>
        <taxon>Propionibacteriales</taxon>
        <taxon>Propionibacteriaceae</taxon>
        <taxon>Ammonicoccus</taxon>
    </lineage>
</organism>
<feature type="transmembrane region" description="Helical" evidence="1">
    <location>
        <begin position="60"/>
        <end position="79"/>
    </location>
</feature>
<evidence type="ECO:0008006" key="4">
    <source>
        <dbReference type="Google" id="ProtNLM"/>
    </source>
</evidence>
<keyword evidence="3" id="KW-1185">Reference proteome</keyword>
<evidence type="ECO:0000313" key="2">
    <source>
        <dbReference type="EMBL" id="XAN09308.1"/>
    </source>
</evidence>
<proteinExistence type="predicted"/>
<dbReference type="RefSeq" id="WP_425310761.1">
    <property type="nucleotide sequence ID" value="NZ_CP154795.1"/>
</dbReference>
<dbReference type="EMBL" id="CP154795">
    <property type="protein sequence ID" value="XAN09308.1"/>
    <property type="molecule type" value="Genomic_DNA"/>
</dbReference>
<feature type="transmembrane region" description="Helical" evidence="1">
    <location>
        <begin position="20"/>
        <end position="40"/>
    </location>
</feature>
<name>A0ABZ3FTA6_9ACTN</name>
<reference evidence="2 3" key="1">
    <citation type="submission" date="2024-04" db="EMBL/GenBank/DDBJ databases">
        <title>Isolation of an actinomycete strain from pig manure.</title>
        <authorList>
            <person name="Gong T."/>
            <person name="Yu Z."/>
            <person name="An M."/>
            <person name="Wei C."/>
            <person name="Yang W."/>
            <person name="Liu L."/>
        </authorList>
    </citation>
    <scope>NUCLEOTIDE SEQUENCE [LARGE SCALE GENOMIC DNA]</scope>
    <source>
        <strain evidence="2 3">ZF39</strain>
    </source>
</reference>
<keyword evidence="1" id="KW-0812">Transmembrane</keyword>
<evidence type="ECO:0000313" key="3">
    <source>
        <dbReference type="Proteomes" id="UP001442841"/>
    </source>
</evidence>
<keyword evidence="1" id="KW-0472">Membrane</keyword>
<dbReference type="Proteomes" id="UP001442841">
    <property type="component" value="Chromosome"/>
</dbReference>